<dbReference type="EMBL" id="JASBNA010000008">
    <property type="protein sequence ID" value="KAK7689643.1"/>
    <property type="molecule type" value="Genomic_DNA"/>
</dbReference>
<dbReference type="AlphaFoldDB" id="A0AAW0GHF4"/>
<feature type="compositionally biased region" description="Low complexity" evidence="1">
    <location>
        <begin position="226"/>
        <end position="239"/>
    </location>
</feature>
<dbReference type="Proteomes" id="UP001385951">
    <property type="component" value="Unassembled WGS sequence"/>
</dbReference>
<evidence type="ECO:0000313" key="2">
    <source>
        <dbReference type="EMBL" id="KAK7689643.1"/>
    </source>
</evidence>
<reference evidence="2 3" key="1">
    <citation type="submission" date="2022-09" db="EMBL/GenBank/DDBJ databases">
        <authorList>
            <person name="Palmer J.M."/>
        </authorList>
    </citation>
    <scope>NUCLEOTIDE SEQUENCE [LARGE SCALE GENOMIC DNA]</scope>
    <source>
        <strain evidence="2 3">DSM 7382</strain>
    </source>
</reference>
<proteinExistence type="predicted"/>
<evidence type="ECO:0000313" key="3">
    <source>
        <dbReference type="Proteomes" id="UP001385951"/>
    </source>
</evidence>
<accession>A0AAW0GHF4</accession>
<name>A0AAW0GHF4_9APHY</name>
<comment type="caution">
    <text evidence="2">The sequence shown here is derived from an EMBL/GenBank/DDBJ whole genome shotgun (WGS) entry which is preliminary data.</text>
</comment>
<keyword evidence="3" id="KW-1185">Reference proteome</keyword>
<evidence type="ECO:0000256" key="1">
    <source>
        <dbReference type="SAM" id="MobiDB-lite"/>
    </source>
</evidence>
<sequence>MSEPTPPVPQRIFPQPVFPPTPDNEVRIVVLGGGRAGIYTISTCPQFPRTKYGGDSFPISIHCRSEMEANAVWSVQSVVRLIEHQNKSQIKAALLANVLACGMFVERGESTIDCYASLFNGLNRPCIYLSWDDAYSHHAYFQWSKVSRAKTFVDALVFLCNKENTTPAWNNPVSFRRPTVGIQEVVESLSQVSIGSSQQALLPARTQSSAVVPDASPPSYFALGPSTPSSSLTHTSSSSENGEDDADAFALTPIWALGYNTHSWPHNYTFVHAREIGGRIIRSFKTIPSSTVIVPSLGRHADRIVDVYGYPLWVIFQLRDAYVDARKDVDNPCRTFIIEMVGHGMTHMEAGMLYDIMEIPAVEMIKYRQRFDFDIL</sequence>
<feature type="region of interest" description="Disordered" evidence="1">
    <location>
        <begin position="225"/>
        <end position="244"/>
    </location>
</feature>
<protein>
    <submittedName>
        <fullName evidence="2">Uncharacterized protein</fullName>
    </submittedName>
</protein>
<organism evidence="2 3">
    <name type="scientific">Cerrena zonata</name>
    <dbReference type="NCBI Taxonomy" id="2478898"/>
    <lineage>
        <taxon>Eukaryota</taxon>
        <taxon>Fungi</taxon>
        <taxon>Dikarya</taxon>
        <taxon>Basidiomycota</taxon>
        <taxon>Agaricomycotina</taxon>
        <taxon>Agaricomycetes</taxon>
        <taxon>Polyporales</taxon>
        <taxon>Cerrenaceae</taxon>
        <taxon>Cerrena</taxon>
    </lineage>
</organism>
<gene>
    <name evidence="2" type="ORF">QCA50_007436</name>
</gene>